<sequence length="274" mass="31536">MNFKTIIFFIFVTFTLSDRVIAGNPYDLVNITYDLGVGYFYNYPVEIYSFEEIHTNRPFAPRIFPYNPIYIFLKDLQDDISNVLQPNIIEFIPGDVGYSDLKQAVIVIGRKENDPYITSYEDLKRLEEKVEIYFTDIYLNNPIVGFSSELTYPEDAPAKLGYYNGGPVRYFDFGINPAGNKTVPIYHVIDKNYNILSTLPSTIPGFKDYSAMWAVFNITVINIPVKKITSLDQVSNITPVYSNLLVNCPISTIALKKRYELSILGTFYKLNEFW</sequence>
<dbReference type="OrthoDB" id="2127057at2759"/>
<comment type="caution">
    <text evidence="2">The sequence shown here is derived from an EMBL/GenBank/DDBJ whole genome shotgun (WGS) entry which is preliminary data.</text>
</comment>
<keyword evidence="1" id="KW-0732">Signal</keyword>
<evidence type="ECO:0000313" key="3">
    <source>
        <dbReference type="Proteomes" id="UP000789759"/>
    </source>
</evidence>
<dbReference type="Proteomes" id="UP000789759">
    <property type="component" value="Unassembled WGS sequence"/>
</dbReference>
<feature type="chain" id="PRO_5040350490" evidence="1">
    <location>
        <begin position="23"/>
        <end position="274"/>
    </location>
</feature>
<accession>A0A9N8ZYQ0</accession>
<proteinExistence type="predicted"/>
<reference evidence="2" key="1">
    <citation type="submission" date="2021-06" db="EMBL/GenBank/DDBJ databases">
        <authorList>
            <person name="Kallberg Y."/>
            <person name="Tangrot J."/>
            <person name="Rosling A."/>
        </authorList>
    </citation>
    <scope>NUCLEOTIDE SEQUENCE</scope>
    <source>
        <strain evidence="2">FL966</strain>
    </source>
</reference>
<evidence type="ECO:0000313" key="2">
    <source>
        <dbReference type="EMBL" id="CAG8511789.1"/>
    </source>
</evidence>
<name>A0A9N8ZYQ0_9GLOM</name>
<gene>
    <name evidence="2" type="ORF">CPELLU_LOCUS2952</name>
</gene>
<organism evidence="2 3">
    <name type="scientific">Cetraspora pellucida</name>
    <dbReference type="NCBI Taxonomy" id="1433469"/>
    <lineage>
        <taxon>Eukaryota</taxon>
        <taxon>Fungi</taxon>
        <taxon>Fungi incertae sedis</taxon>
        <taxon>Mucoromycota</taxon>
        <taxon>Glomeromycotina</taxon>
        <taxon>Glomeromycetes</taxon>
        <taxon>Diversisporales</taxon>
        <taxon>Gigasporaceae</taxon>
        <taxon>Cetraspora</taxon>
    </lineage>
</organism>
<dbReference type="AlphaFoldDB" id="A0A9N8ZYQ0"/>
<evidence type="ECO:0000256" key="1">
    <source>
        <dbReference type="SAM" id="SignalP"/>
    </source>
</evidence>
<dbReference type="EMBL" id="CAJVQA010001361">
    <property type="protein sequence ID" value="CAG8511789.1"/>
    <property type="molecule type" value="Genomic_DNA"/>
</dbReference>
<feature type="signal peptide" evidence="1">
    <location>
        <begin position="1"/>
        <end position="22"/>
    </location>
</feature>
<keyword evidence="3" id="KW-1185">Reference proteome</keyword>
<protein>
    <submittedName>
        <fullName evidence="2">4801_t:CDS:1</fullName>
    </submittedName>
</protein>